<accession>A0A6N9YN39</accession>
<organism evidence="1 2">
    <name type="scientific">Phytoactinopolyspora alkaliphila</name>
    <dbReference type="NCBI Taxonomy" id="1783498"/>
    <lineage>
        <taxon>Bacteria</taxon>
        <taxon>Bacillati</taxon>
        <taxon>Actinomycetota</taxon>
        <taxon>Actinomycetes</taxon>
        <taxon>Jiangellales</taxon>
        <taxon>Jiangellaceae</taxon>
        <taxon>Phytoactinopolyspora</taxon>
    </lineage>
</organism>
<proteinExistence type="predicted"/>
<dbReference type="AlphaFoldDB" id="A0A6N9YN39"/>
<evidence type="ECO:0000313" key="2">
    <source>
        <dbReference type="Proteomes" id="UP000469185"/>
    </source>
</evidence>
<dbReference type="Proteomes" id="UP000469185">
    <property type="component" value="Unassembled WGS sequence"/>
</dbReference>
<dbReference type="EMBL" id="JAAGOB010000007">
    <property type="protein sequence ID" value="NED96481.1"/>
    <property type="molecule type" value="Genomic_DNA"/>
</dbReference>
<keyword evidence="2" id="KW-1185">Reference proteome</keyword>
<sequence>MATLSMSEMHVRALREFEGRRYCSVAEAMQYLDIKSRSTFDQLLNSQAIRSQYSSHRDRKVVVASLLAYADNLPIDRPAPRKPR</sequence>
<name>A0A6N9YN39_9ACTN</name>
<comment type="caution">
    <text evidence="1">The sequence shown here is derived from an EMBL/GenBank/DDBJ whole genome shotgun (WGS) entry which is preliminary data.</text>
</comment>
<gene>
    <name evidence="1" type="ORF">G1H11_14315</name>
</gene>
<evidence type="ECO:0000313" key="1">
    <source>
        <dbReference type="EMBL" id="NED96481.1"/>
    </source>
</evidence>
<reference evidence="1 2" key="1">
    <citation type="submission" date="2020-02" db="EMBL/GenBank/DDBJ databases">
        <authorList>
            <person name="Li X.-J."/>
            <person name="Feng X.-M."/>
        </authorList>
    </citation>
    <scope>NUCLEOTIDE SEQUENCE [LARGE SCALE GENOMIC DNA]</scope>
    <source>
        <strain evidence="1 2">CGMCC 4.7225</strain>
    </source>
</reference>
<protein>
    <submittedName>
        <fullName evidence="1">Uncharacterized protein</fullName>
    </submittedName>
</protein>